<dbReference type="EMBL" id="CAADJE010000023">
    <property type="protein sequence ID" value="VFS67771.1"/>
    <property type="molecule type" value="Genomic_DNA"/>
</dbReference>
<organism evidence="3 4">
    <name type="scientific">Raoultella planticola</name>
    <name type="common">Klebsiella planticola</name>
    <dbReference type="NCBI Taxonomy" id="575"/>
    <lineage>
        <taxon>Bacteria</taxon>
        <taxon>Pseudomonadati</taxon>
        <taxon>Pseudomonadota</taxon>
        <taxon>Gammaproteobacteria</taxon>
        <taxon>Enterobacterales</taxon>
        <taxon>Enterobacteriaceae</taxon>
        <taxon>Klebsiella/Raoultella group</taxon>
        <taxon>Raoultella</taxon>
    </lineage>
</organism>
<evidence type="ECO:0000256" key="1">
    <source>
        <dbReference type="ARBA" id="ARBA00022801"/>
    </source>
</evidence>
<dbReference type="GO" id="GO:0004806">
    <property type="term" value="F:triacylglycerol lipase activity"/>
    <property type="evidence" value="ECO:0007669"/>
    <property type="project" value="UniProtKB-EC"/>
</dbReference>
<dbReference type="Gene3D" id="3.40.50.1820">
    <property type="entry name" value="alpha/beta hydrolase"/>
    <property type="match status" value="1"/>
</dbReference>
<dbReference type="AlphaFoldDB" id="A0A485B4I6"/>
<dbReference type="InterPro" id="IPR050300">
    <property type="entry name" value="GDXG_lipolytic_enzyme"/>
</dbReference>
<dbReference type="PANTHER" id="PTHR48081:SF8">
    <property type="entry name" value="ALPHA_BETA HYDROLASE FOLD-3 DOMAIN-CONTAINING PROTEIN-RELATED"/>
    <property type="match status" value="1"/>
</dbReference>
<dbReference type="InterPro" id="IPR029058">
    <property type="entry name" value="AB_hydrolase_fold"/>
</dbReference>
<dbReference type="PANTHER" id="PTHR48081">
    <property type="entry name" value="AB HYDROLASE SUPERFAMILY PROTEIN C4A8.06C"/>
    <property type="match status" value="1"/>
</dbReference>
<evidence type="ECO:0000259" key="2">
    <source>
        <dbReference type="Pfam" id="PF07859"/>
    </source>
</evidence>
<dbReference type="SUPFAM" id="SSF53474">
    <property type="entry name" value="alpha/beta-Hydrolases"/>
    <property type="match status" value="1"/>
</dbReference>
<feature type="domain" description="Alpha/beta hydrolase fold-3" evidence="2">
    <location>
        <begin position="79"/>
        <end position="270"/>
    </location>
</feature>
<reference evidence="3 4" key="1">
    <citation type="submission" date="2019-03" db="EMBL/GenBank/DDBJ databases">
        <authorList>
            <consortium name="Pathogen Informatics"/>
        </authorList>
    </citation>
    <scope>NUCLEOTIDE SEQUENCE [LARGE SCALE GENOMIC DNA]</scope>
    <source>
        <strain evidence="3 4">NCTC12998</strain>
    </source>
</reference>
<dbReference type="Proteomes" id="UP000345637">
    <property type="component" value="Unassembled WGS sequence"/>
</dbReference>
<proteinExistence type="predicted"/>
<gene>
    <name evidence="3" type="primary">lip2_1</name>
    <name evidence="3" type="ORF">NCTC12998_03415</name>
</gene>
<name>A0A485B4I6_RAOPL</name>
<keyword evidence="1 3" id="KW-0378">Hydrolase</keyword>
<accession>A0A485B4I6</accession>
<dbReference type="InterPro" id="IPR013094">
    <property type="entry name" value="AB_hydrolase_3"/>
</dbReference>
<protein>
    <submittedName>
        <fullName evidence="3">Lipase 2</fullName>
        <ecNumber evidence="3">3.1.1.3</ecNumber>
    </submittedName>
</protein>
<evidence type="ECO:0000313" key="4">
    <source>
        <dbReference type="Proteomes" id="UP000345637"/>
    </source>
</evidence>
<dbReference type="EC" id="3.1.1.3" evidence="3"/>
<evidence type="ECO:0000313" key="3">
    <source>
        <dbReference type="EMBL" id="VFS67771.1"/>
    </source>
</evidence>
<dbReference type="Pfam" id="PF07859">
    <property type="entry name" value="Abhydrolase_3"/>
    <property type="match status" value="1"/>
</dbReference>
<sequence length="321" mass="34972">MPLDEHIANFLTSLAGIPAPVSLTDMRATTETGLRQLQGKGEMSGGIKDYVVVADDGHRITLRAYKPVAANDGSAQPAMLFAHGGGWCLGSLALYDQPCQALANATGRIILSVDYRLAPEYPFPRPLEDVYQALCWVNEQARRLGIDASRLAVGGDSAGGNMAAATALLARDRGGPHIEHQLLLYPALSRDMATESYREFAEGYFLTHDAMAFCWDNYLGLRRHPYAEPLHAASLSGLPPATILSCEYDPLRDEAEEYAQRLQKAGVKGAQRAIAGHGPCLYPYVRSDSGGRPAIRARPRLAEDVQPKKHIAMARRVVYSR</sequence>